<name>K1RHN2_9ZZZZ</name>
<dbReference type="CDD" id="cd01127">
    <property type="entry name" value="TrwB_TraG_TraD_VirD4"/>
    <property type="match status" value="1"/>
</dbReference>
<evidence type="ECO:0000313" key="2">
    <source>
        <dbReference type="EMBL" id="EKC44988.1"/>
    </source>
</evidence>
<reference evidence="2" key="1">
    <citation type="journal article" date="2013" name="Environ. Microbiol.">
        <title>Microbiota from the distal guts of lean and obese adolescents exhibit partial functional redundancy besides clear differences in community structure.</title>
        <authorList>
            <person name="Ferrer M."/>
            <person name="Ruiz A."/>
            <person name="Lanza F."/>
            <person name="Haange S.B."/>
            <person name="Oberbach A."/>
            <person name="Till H."/>
            <person name="Bargiela R."/>
            <person name="Campoy C."/>
            <person name="Segura M.T."/>
            <person name="Richter M."/>
            <person name="von Bergen M."/>
            <person name="Seifert J."/>
            <person name="Suarez A."/>
        </authorList>
    </citation>
    <scope>NUCLEOTIDE SEQUENCE</scope>
</reference>
<feature type="domain" description="Helicase HerA central" evidence="1">
    <location>
        <begin position="110"/>
        <end position="255"/>
    </location>
</feature>
<dbReference type="Gene3D" id="3.40.50.300">
    <property type="entry name" value="P-loop containing nucleotide triphosphate hydrolases"/>
    <property type="match status" value="2"/>
</dbReference>
<protein>
    <submittedName>
        <fullName evidence="2">Protein containing DUF87</fullName>
    </submittedName>
</protein>
<dbReference type="EMBL" id="AJWZ01011491">
    <property type="protein sequence ID" value="EKC44988.1"/>
    <property type="molecule type" value="Genomic_DNA"/>
</dbReference>
<dbReference type="SUPFAM" id="SSF52540">
    <property type="entry name" value="P-loop containing nucleoside triphosphate hydrolases"/>
    <property type="match status" value="1"/>
</dbReference>
<evidence type="ECO:0000259" key="1">
    <source>
        <dbReference type="Pfam" id="PF01935"/>
    </source>
</evidence>
<organism evidence="2">
    <name type="scientific">human gut metagenome</name>
    <dbReference type="NCBI Taxonomy" id="408170"/>
    <lineage>
        <taxon>unclassified sequences</taxon>
        <taxon>metagenomes</taxon>
        <taxon>organismal metagenomes</taxon>
    </lineage>
</organism>
<gene>
    <name evidence="2" type="ORF">OBE_17143</name>
</gene>
<sequence>MFDKIVYISDKSANVKLRDDADITFNLMNLHVIFEDSEKKILGEVDDLEDNIVKIRFLGEIRDGRLIGGTLRKPTLDATCRVIKEEEIPLITGEDKYGNMLLGASPFYNDRPVFMDVNGFFSNHFAIFGNSGSGKSCGVSRIFQNMFEDERLFPYKSNIIMFDSSAEYYNAFKNLSSINSNYNYRFISTNEIDPYAEKLRIPIYLLNEQDLALLLNVTNHSQLPIIERMLKLARIFSQEEVDANAYKNHLIAKAIMAILYTNQTAPNKRNDIFSIIASCSTPEFNLESTIQGVGYTRKFRECFLIDQFGNFTESVLMTEYLNKFIKEEYDNYEPEGSVFYTLDTLEKALNFTLISEGWLRNENTYGDSVTIKVRLHSLIVGQNAKYFDYPSFINLEQFISSLLITNGRKFQFVNINLDDVDDTFAKVIVKIYSRLIFSFAKGLSNRASIPFHLIVEEAHRYIQNDTDTFLIGYNIFDRIAKEGRKYGVILGLITQRPVEMSDTVISQCSNFLIFKMNHPADVDYIKKMVPNISDEIVEKQKTLQAGTCLAFGMAFKIPLIVRLKMPDPAPKSGNCDVVKIWDGNGNKKAEPKNPEPETKVEIPKQQVNSPTFISNTPDGAGRIPTAVPDLNNKAPNMMEQVSTNIPEQNPVKQSEEQPSKFIDIPAMPANNTNEQVPQNKDLNPQPSQLNNNDVMHPYNSVQNYNANVDDGALNPESTYIPTNDTIVSIPGAQSFLNTETSLKPNITLGEQQPQIIIPAGQNISPNLMEGFGNIKVVTEDK</sequence>
<dbReference type="InterPro" id="IPR008571">
    <property type="entry name" value="HerA-like"/>
</dbReference>
<comment type="caution">
    <text evidence="2">The sequence shown here is derived from an EMBL/GenBank/DDBJ whole genome shotgun (WGS) entry which is preliminary data.</text>
</comment>
<dbReference type="InterPro" id="IPR027417">
    <property type="entry name" value="P-loop_NTPase"/>
</dbReference>
<dbReference type="PANTHER" id="PTHR42957:SF1">
    <property type="entry name" value="HELICASE MJ1565-RELATED"/>
    <property type="match status" value="1"/>
</dbReference>
<dbReference type="PANTHER" id="PTHR42957">
    <property type="entry name" value="HELICASE MJ1565-RELATED"/>
    <property type="match status" value="1"/>
</dbReference>
<proteinExistence type="predicted"/>
<dbReference type="Pfam" id="PF01935">
    <property type="entry name" value="DUF87"/>
    <property type="match status" value="1"/>
</dbReference>
<dbReference type="AlphaFoldDB" id="K1RHN2"/>
<dbReference type="InterPro" id="IPR002789">
    <property type="entry name" value="HerA_central"/>
</dbReference>
<accession>K1RHN2</accession>